<comment type="similarity">
    <text evidence="1">Belongs to the class-I aminoacyl-tRNA synthetase family.</text>
</comment>
<dbReference type="STRING" id="69771.A0A1V6PCS3"/>
<dbReference type="GO" id="GO:0006438">
    <property type="term" value="P:valyl-tRNA aminoacylation"/>
    <property type="evidence" value="ECO:0007669"/>
    <property type="project" value="InterPro"/>
</dbReference>
<dbReference type="InterPro" id="IPR002303">
    <property type="entry name" value="Valyl-tRNA_ligase"/>
</dbReference>
<evidence type="ECO:0000256" key="1">
    <source>
        <dbReference type="ARBA" id="ARBA00005594"/>
    </source>
</evidence>
<keyword evidence="4" id="KW-0547">Nucleotide-binding</keyword>
<evidence type="ECO:0000256" key="5">
    <source>
        <dbReference type="ARBA" id="ARBA00022840"/>
    </source>
</evidence>
<dbReference type="Proteomes" id="UP000191522">
    <property type="component" value="Unassembled WGS sequence"/>
</dbReference>
<dbReference type="InterPro" id="IPR014729">
    <property type="entry name" value="Rossmann-like_a/b/a_fold"/>
</dbReference>
<dbReference type="PANTHER" id="PTHR11946:SF109">
    <property type="entry name" value="VALINE--TRNA LIGASE"/>
    <property type="match status" value="1"/>
</dbReference>
<dbReference type="SUPFAM" id="SSF52374">
    <property type="entry name" value="Nucleotidylyl transferase"/>
    <property type="match status" value="1"/>
</dbReference>
<keyword evidence="11" id="KW-1185">Reference proteome</keyword>
<dbReference type="PANTHER" id="PTHR11946">
    <property type="entry name" value="VALYL-TRNA SYNTHETASES"/>
    <property type="match status" value="1"/>
</dbReference>
<organism evidence="10 11">
    <name type="scientific">Penicillium decumbens</name>
    <dbReference type="NCBI Taxonomy" id="69771"/>
    <lineage>
        <taxon>Eukaryota</taxon>
        <taxon>Fungi</taxon>
        <taxon>Dikarya</taxon>
        <taxon>Ascomycota</taxon>
        <taxon>Pezizomycotina</taxon>
        <taxon>Eurotiomycetes</taxon>
        <taxon>Eurotiomycetidae</taxon>
        <taxon>Eurotiales</taxon>
        <taxon>Aspergillaceae</taxon>
        <taxon>Penicillium</taxon>
    </lineage>
</organism>
<name>A0A1V6PCS3_PENDC</name>
<dbReference type="Pfam" id="PF00133">
    <property type="entry name" value="tRNA-synt_1"/>
    <property type="match status" value="1"/>
</dbReference>
<evidence type="ECO:0000256" key="7">
    <source>
        <dbReference type="ARBA" id="ARBA00023146"/>
    </source>
</evidence>
<evidence type="ECO:0000259" key="9">
    <source>
        <dbReference type="Pfam" id="PF00133"/>
    </source>
</evidence>
<keyword evidence="7" id="KW-0030">Aminoacyl-tRNA synthetase</keyword>
<sequence length="128" mass="13846">MSKSLGNVIDPIDMIDGISPEDLHQKLLQGNLAQSEVKTAEKYQKKAFPRGIPAIGADALRFSLINYTQSSGSDATKRPAATRHMVELLLDHGSNPDLAIAPGASHYIMRARRIIGRSLGYCSTVEGI</sequence>
<reference evidence="11" key="1">
    <citation type="journal article" date="2017" name="Nat. Microbiol.">
        <title>Global analysis of biosynthetic gene clusters reveals vast potential of secondary metabolite production in Penicillium species.</title>
        <authorList>
            <person name="Nielsen J.C."/>
            <person name="Grijseels S."/>
            <person name="Prigent S."/>
            <person name="Ji B."/>
            <person name="Dainat J."/>
            <person name="Nielsen K.F."/>
            <person name="Frisvad J.C."/>
            <person name="Workman M."/>
            <person name="Nielsen J."/>
        </authorList>
    </citation>
    <scope>NUCLEOTIDE SEQUENCE [LARGE SCALE GENOMIC DNA]</scope>
    <source>
        <strain evidence="11">IBT 11843</strain>
    </source>
</reference>
<dbReference type="OrthoDB" id="5421524at2759"/>
<keyword evidence="3" id="KW-0436">Ligase</keyword>
<feature type="domain" description="Aminoacyl-tRNA synthetase class Ia" evidence="9">
    <location>
        <begin position="1"/>
        <end position="70"/>
    </location>
</feature>
<dbReference type="GO" id="GO:0004832">
    <property type="term" value="F:valine-tRNA ligase activity"/>
    <property type="evidence" value="ECO:0007669"/>
    <property type="project" value="UniProtKB-EC"/>
</dbReference>
<protein>
    <recommendedName>
        <fullName evidence="2">valine--tRNA ligase</fullName>
        <ecNumber evidence="2">6.1.1.9</ecNumber>
    </recommendedName>
    <alternativeName>
        <fullName evidence="8">Valyl-tRNA synthetase</fullName>
    </alternativeName>
</protein>
<dbReference type="GO" id="GO:0005524">
    <property type="term" value="F:ATP binding"/>
    <property type="evidence" value="ECO:0007669"/>
    <property type="project" value="UniProtKB-KW"/>
</dbReference>
<dbReference type="AlphaFoldDB" id="A0A1V6PCS3"/>
<keyword evidence="5" id="KW-0067">ATP-binding</keyword>
<evidence type="ECO:0000256" key="4">
    <source>
        <dbReference type="ARBA" id="ARBA00022741"/>
    </source>
</evidence>
<dbReference type="EC" id="6.1.1.9" evidence="2"/>
<keyword evidence="6" id="KW-0648">Protein biosynthesis</keyword>
<dbReference type="InterPro" id="IPR002300">
    <property type="entry name" value="aa-tRNA-synth_Ia"/>
</dbReference>
<evidence type="ECO:0000256" key="8">
    <source>
        <dbReference type="ARBA" id="ARBA00029936"/>
    </source>
</evidence>
<evidence type="ECO:0000313" key="10">
    <source>
        <dbReference type="EMBL" id="OQD74412.1"/>
    </source>
</evidence>
<dbReference type="GO" id="GO:0005829">
    <property type="term" value="C:cytosol"/>
    <property type="evidence" value="ECO:0007669"/>
    <property type="project" value="TreeGrafter"/>
</dbReference>
<gene>
    <name evidence="10" type="ORF">PENDEC_c011G03465</name>
</gene>
<dbReference type="Gene3D" id="3.40.50.620">
    <property type="entry name" value="HUPs"/>
    <property type="match status" value="1"/>
</dbReference>
<comment type="caution">
    <text evidence="10">The sequence shown here is derived from an EMBL/GenBank/DDBJ whole genome shotgun (WGS) entry which is preliminary data.</text>
</comment>
<dbReference type="EMBL" id="MDYL01000011">
    <property type="protein sequence ID" value="OQD74412.1"/>
    <property type="molecule type" value="Genomic_DNA"/>
</dbReference>
<proteinExistence type="inferred from homology"/>
<evidence type="ECO:0000256" key="2">
    <source>
        <dbReference type="ARBA" id="ARBA00013169"/>
    </source>
</evidence>
<evidence type="ECO:0000256" key="3">
    <source>
        <dbReference type="ARBA" id="ARBA00022598"/>
    </source>
</evidence>
<evidence type="ECO:0000256" key="6">
    <source>
        <dbReference type="ARBA" id="ARBA00022917"/>
    </source>
</evidence>
<evidence type="ECO:0000313" key="11">
    <source>
        <dbReference type="Proteomes" id="UP000191522"/>
    </source>
</evidence>
<accession>A0A1V6PCS3</accession>